<dbReference type="PANTHER" id="PTHR43179:SF7">
    <property type="entry name" value="RHAMNOSYLTRANSFERASE WBBL"/>
    <property type="match status" value="1"/>
</dbReference>
<dbReference type="GO" id="GO:0016740">
    <property type="term" value="F:transferase activity"/>
    <property type="evidence" value="ECO:0007669"/>
    <property type="project" value="UniProtKB-KW"/>
</dbReference>
<dbReference type="InterPro" id="IPR029044">
    <property type="entry name" value="Nucleotide-diphossugar_trans"/>
</dbReference>
<proteinExistence type="predicted"/>
<dbReference type="PANTHER" id="PTHR43179">
    <property type="entry name" value="RHAMNOSYLTRANSFERASE WBBL"/>
    <property type="match status" value="1"/>
</dbReference>
<dbReference type="RefSeq" id="WP_182043573.1">
    <property type="nucleotide sequence ID" value="NZ_JACDZE010000002.1"/>
</dbReference>
<dbReference type="Gene3D" id="3.90.550.10">
    <property type="entry name" value="Spore Coat Polysaccharide Biosynthesis Protein SpsA, Chain A"/>
    <property type="match status" value="1"/>
</dbReference>
<dbReference type="Pfam" id="PF00535">
    <property type="entry name" value="Glycos_transf_2"/>
    <property type="match status" value="1"/>
</dbReference>
<evidence type="ECO:0000259" key="1">
    <source>
        <dbReference type="Pfam" id="PF00535"/>
    </source>
</evidence>
<dbReference type="Proteomes" id="UP000552241">
    <property type="component" value="Unassembled WGS sequence"/>
</dbReference>
<reference evidence="2 3" key="1">
    <citation type="submission" date="2020-07" db="EMBL/GenBank/DDBJ databases">
        <title>Moheibacter lacus sp. nov., a member of the family Flavobacteriaceae isolated from freshwater lake sediment.</title>
        <authorList>
            <person name="Liu Y."/>
        </authorList>
    </citation>
    <scope>NUCLEOTIDE SEQUENCE [LARGE SCALE GENOMIC DNA]</scope>
    <source>
        <strain evidence="2 3">BDHS18</strain>
    </source>
</reference>
<gene>
    <name evidence="2" type="ORF">HU137_09335</name>
</gene>
<keyword evidence="3" id="KW-1185">Reference proteome</keyword>
<name>A0A838ZSM5_9FLAO</name>
<dbReference type="SUPFAM" id="SSF53448">
    <property type="entry name" value="Nucleotide-diphospho-sugar transferases"/>
    <property type="match status" value="1"/>
</dbReference>
<organism evidence="2 3">
    <name type="scientific">Moheibacter lacus</name>
    <dbReference type="NCBI Taxonomy" id="2745851"/>
    <lineage>
        <taxon>Bacteria</taxon>
        <taxon>Pseudomonadati</taxon>
        <taxon>Bacteroidota</taxon>
        <taxon>Flavobacteriia</taxon>
        <taxon>Flavobacteriales</taxon>
        <taxon>Weeksellaceae</taxon>
        <taxon>Moheibacter</taxon>
    </lineage>
</organism>
<dbReference type="EMBL" id="JACDZE010000002">
    <property type="protein sequence ID" value="MBA5629971.1"/>
    <property type="molecule type" value="Genomic_DNA"/>
</dbReference>
<sequence length="309" mass="35841">MKYKTYSIIVTYNATRNNWLQKCLDSLLKSTLKTEIVIVDNLSTDETVKVIKSKYPSVHLIENKENKGFGGANNQGLKYALESGGEYFFLLNQDAWVEENTIEKLVYQLKGNPEYGIVSPLHLNGEGNALDLKFSNQISPYSCPNLYSDFVLNKVKNEIYETKFVCAAAWMISKECLKKVGGFNPVFYHYGEDDNYCHRLHYHKLKIGIHPKTSIFHDRKDRPKSLYEEREEQNKRTILNKLSNPNISSINHLYKTKKQIKTKILKSKILLQKDAYKHLKKELKMIDSNEEELVKNLEISKVADKFAFL</sequence>
<evidence type="ECO:0000313" key="2">
    <source>
        <dbReference type="EMBL" id="MBA5629971.1"/>
    </source>
</evidence>
<comment type="caution">
    <text evidence="2">The sequence shown here is derived from an EMBL/GenBank/DDBJ whole genome shotgun (WGS) entry which is preliminary data.</text>
</comment>
<evidence type="ECO:0000313" key="3">
    <source>
        <dbReference type="Proteomes" id="UP000552241"/>
    </source>
</evidence>
<dbReference type="AlphaFoldDB" id="A0A838ZSM5"/>
<keyword evidence="2" id="KW-0808">Transferase</keyword>
<protein>
    <submittedName>
        <fullName evidence="2">Glycosyltransferase family 2 protein</fullName>
    </submittedName>
</protein>
<feature type="domain" description="Glycosyltransferase 2-like" evidence="1">
    <location>
        <begin position="8"/>
        <end position="180"/>
    </location>
</feature>
<accession>A0A838ZSM5</accession>
<dbReference type="CDD" id="cd04186">
    <property type="entry name" value="GT_2_like_c"/>
    <property type="match status" value="1"/>
</dbReference>
<dbReference type="InterPro" id="IPR001173">
    <property type="entry name" value="Glyco_trans_2-like"/>
</dbReference>